<gene>
    <name evidence="2" type="ORF">QWY28_17495</name>
</gene>
<name>A0ABT8FJQ2_9ACTN</name>
<dbReference type="RefSeq" id="WP_300953854.1">
    <property type="nucleotide sequence ID" value="NZ_JAUHJQ010000008.1"/>
</dbReference>
<keyword evidence="3" id="KW-1185">Reference proteome</keyword>
<protein>
    <submittedName>
        <fullName evidence="2">Uncharacterized protein</fullName>
    </submittedName>
</protein>
<accession>A0ABT8FJQ2</accession>
<evidence type="ECO:0000256" key="1">
    <source>
        <dbReference type="SAM" id="MobiDB-lite"/>
    </source>
</evidence>
<organism evidence="2 3">
    <name type="scientific">Nocardioides oceani</name>
    <dbReference type="NCBI Taxonomy" id="3058369"/>
    <lineage>
        <taxon>Bacteria</taxon>
        <taxon>Bacillati</taxon>
        <taxon>Actinomycetota</taxon>
        <taxon>Actinomycetes</taxon>
        <taxon>Propionibacteriales</taxon>
        <taxon>Nocardioidaceae</taxon>
        <taxon>Nocardioides</taxon>
    </lineage>
</organism>
<comment type="caution">
    <text evidence="2">The sequence shown here is derived from an EMBL/GenBank/DDBJ whole genome shotgun (WGS) entry which is preliminary data.</text>
</comment>
<reference evidence="2" key="1">
    <citation type="submission" date="2023-06" db="EMBL/GenBank/DDBJ databases">
        <title>Draft genome sequence of Nocardioides sp. SOB77.</title>
        <authorList>
            <person name="Zhang G."/>
        </authorList>
    </citation>
    <scope>NUCLEOTIDE SEQUENCE</scope>
    <source>
        <strain evidence="2">SOB77</strain>
    </source>
</reference>
<evidence type="ECO:0000313" key="3">
    <source>
        <dbReference type="Proteomes" id="UP001168620"/>
    </source>
</evidence>
<feature type="region of interest" description="Disordered" evidence="1">
    <location>
        <begin position="30"/>
        <end position="54"/>
    </location>
</feature>
<evidence type="ECO:0000313" key="2">
    <source>
        <dbReference type="EMBL" id="MDN4174760.1"/>
    </source>
</evidence>
<dbReference type="Proteomes" id="UP001168620">
    <property type="component" value="Unassembled WGS sequence"/>
</dbReference>
<dbReference type="EMBL" id="JAUHJQ010000008">
    <property type="protein sequence ID" value="MDN4174760.1"/>
    <property type="molecule type" value="Genomic_DNA"/>
</dbReference>
<proteinExistence type="predicted"/>
<sequence>MTAVEWRTIPGTKARCRRCGATVVWAKTQARAGGPGGKPMPVDPVEHPDGNVALDPVRPGRLYARVLGTGETAQRPLEYLAMPHFATCGAGR</sequence>